<dbReference type="GO" id="GO:0004601">
    <property type="term" value="F:peroxidase activity"/>
    <property type="evidence" value="ECO:0007669"/>
    <property type="project" value="UniProtKB-KW"/>
</dbReference>
<dbReference type="OrthoDB" id="9809746at2"/>
<dbReference type="AlphaFoldDB" id="A0A5B9PA55"/>
<dbReference type="Gene3D" id="3.20.20.150">
    <property type="entry name" value="Divalent-metal-dependent TIM barrel enzymes"/>
    <property type="match status" value="1"/>
</dbReference>
<dbReference type="PROSITE" id="PS51352">
    <property type="entry name" value="THIOREDOXIN_2"/>
    <property type="match status" value="2"/>
</dbReference>
<gene>
    <name evidence="6" type="primary">bcp_3</name>
    <name evidence="6" type="ORF">MFFC18_35680</name>
</gene>
<dbReference type="PANTHER" id="PTHR43640:SF1">
    <property type="entry name" value="THIOREDOXIN-DEPENDENT PEROXIREDOXIN"/>
    <property type="match status" value="1"/>
</dbReference>
<dbReference type="SUPFAM" id="SSF51658">
    <property type="entry name" value="Xylose isomerase-like"/>
    <property type="match status" value="1"/>
</dbReference>
<dbReference type="RefSeq" id="WP_075086220.1">
    <property type="nucleotide sequence ID" value="NZ_CP042912.1"/>
</dbReference>
<dbReference type="EC" id="1.11.1.15" evidence="6"/>
<dbReference type="Proteomes" id="UP000322214">
    <property type="component" value="Chromosome"/>
</dbReference>
<accession>A0A5B9PA55</accession>
<dbReference type="Gene3D" id="3.40.30.10">
    <property type="entry name" value="Glutaredoxin"/>
    <property type="match status" value="2"/>
</dbReference>
<evidence type="ECO:0000313" key="7">
    <source>
        <dbReference type="Proteomes" id="UP000322214"/>
    </source>
</evidence>
<keyword evidence="7" id="KW-1185">Reference proteome</keyword>
<dbReference type="SUPFAM" id="SSF52833">
    <property type="entry name" value="Thioredoxin-like"/>
    <property type="match status" value="2"/>
</dbReference>
<keyword evidence="6" id="KW-0560">Oxidoreductase</keyword>
<dbReference type="KEGG" id="mff:MFFC18_35680"/>
<dbReference type="InterPro" id="IPR000866">
    <property type="entry name" value="AhpC/TSA"/>
</dbReference>
<keyword evidence="3" id="KW-0676">Redox-active center</keyword>
<dbReference type="InterPro" id="IPR036249">
    <property type="entry name" value="Thioredoxin-like_sf"/>
</dbReference>
<dbReference type="InterPro" id="IPR047262">
    <property type="entry name" value="PRX-like1"/>
</dbReference>
<keyword evidence="4" id="KW-0732">Signal</keyword>
<dbReference type="InterPro" id="IPR017937">
    <property type="entry name" value="Thioredoxin_CS"/>
</dbReference>
<feature type="chain" id="PRO_5022862640" evidence="4">
    <location>
        <begin position="24"/>
        <end position="660"/>
    </location>
</feature>
<dbReference type="Pfam" id="PF08534">
    <property type="entry name" value="Redoxin"/>
    <property type="match status" value="1"/>
</dbReference>
<dbReference type="PANTHER" id="PTHR43640">
    <property type="entry name" value="OS07G0260300 PROTEIN"/>
    <property type="match status" value="1"/>
</dbReference>
<keyword evidence="6" id="KW-0575">Peroxidase</keyword>
<evidence type="ECO:0000256" key="3">
    <source>
        <dbReference type="ARBA" id="ARBA00023284"/>
    </source>
</evidence>
<dbReference type="InterPro" id="IPR013022">
    <property type="entry name" value="Xyl_isomerase-like_TIM-brl"/>
</dbReference>
<evidence type="ECO:0000256" key="1">
    <source>
        <dbReference type="ARBA" id="ARBA00004196"/>
    </source>
</evidence>
<reference evidence="6 7" key="1">
    <citation type="submission" date="2019-08" db="EMBL/GenBank/DDBJ databases">
        <title>Deep-cultivation of Planctomycetes and their phenomic and genomic characterization uncovers novel biology.</title>
        <authorList>
            <person name="Wiegand S."/>
            <person name="Jogler M."/>
            <person name="Boedeker C."/>
            <person name="Pinto D."/>
            <person name="Vollmers J."/>
            <person name="Rivas-Marin E."/>
            <person name="Kohn T."/>
            <person name="Peeters S.H."/>
            <person name="Heuer A."/>
            <person name="Rast P."/>
            <person name="Oberbeckmann S."/>
            <person name="Bunk B."/>
            <person name="Jeske O."/>
            <person name="Meyerdierks A."/>
            <person name="Storesund J.E."/>
            <person name="Kallscheuer N."/>
            <person name="Luecker S."/>
            <person name="Lage O.M."/>
            <person name="Pohl T."/>
            <person name="Merkel B.J."/>
            <person name="Hornburger P."/>
            <person name="Mueller R.-W."/>
            <person name="Bruemmer F."/>
            <person name="Labrenz M."/>
            <person name="Spormann A.M."/>
            <person name="Op den Camp H."/>
            <person name="Overmann J."/>
            <person name="Amann R."/>
            <person name="Jetten M.S.M."/>
            <person name="Mascher T."/>
            <person name="Medema M.H."/>
            <person name="Devos D.P."/>
            <person name="Kaster A.-K."/>
            <person name="Ovreas L."/>
            <person name="Rohde M."/>
            <person name="Galperin M.Y."/>
            <person name="Jogler C."/>
        </authorList>
    </citation>
    <scope>NUCLEOTIDE SEQUENCE [LARGE SCALE GENOMIC DNA]</scope>
    <source>
        <strain evidence="6 7">FC18</strain>
    </source>
</reference>
<dbReference type="GO" id="GO:0030313">
    <property type="term" value="C:cell envelope"/>
    <property type="evidence" value="ECO:0007669"/>
    <property type="project" value="UniProtKB-SubCell"/>
</dbReference>
<dbReference type="GO" id="GO:0017004">
    <property type="term" value="P:cytochrome complex assembly"/>
    <property type="evidence" value="ECO:0007669"/>
    <property type="project" value="UniProtKB-KW"/>
</dbReference>
<dbReference type="InterPro" id="IPR036237">
    <property type="entry name" value="Xyl_isomerase-like_sf"/>
</dbReference>
<evidence type="ECO:0000256" key="2">
    <source>
        <dbReference type="ARBA" id="ARBA00022748"/>
    </source>
</evidence>
<organism evidence="6 7">
    <name type="scientific">Mariniblastus fucicola</name>
    <dbReference type="NCBI Taxonomy" id="980251"/>
    <lineage>
        <taxon>Bacteria</taxon>
        <taxon>Pseudomonadati</taxon>
        <taxon>Planctomycetota</taxon>
        <taxon>Planctomycetia</taxon>
        <taxon>Pirellulales</taxon>
        <taxon>Pirellulaceae</taxon>
        <taxon>Mariniblastus</taxon>
    </lineage>
</organism>
<dbReference type="Pfam" id="PF00578">
    <property type="entry name" value="AhpC-TSA"/>
    <property type="match status" value="1"/>
</dbReference>
<name>A0A5B9PA55_9BACT</name>
<proteinExistence type="predicted"/>
<feature type="domain" description="Thioredoxin" evidence="5">
    <location>
        <begin position="225"/>
        <end position="373"/>
    </location>
</feature>
<keyword evidence="2" id="KW-0201">Cytochrome c-type biogenesis</keyword>
<evidence type="ECO:0000259" key="5">
    <source>
        <dbReference type="PROSITE" id="PS51352"/>
    </source>
</evidence>
<evidence type="ECO:0000313" key="6">
    <source>
        <dbReference type="EMBL" id="QEG23667.1"/>
    </source>
</evidence>
<evidence type="ECO:0000256" key="4">
    <source>
        <dbReference type="SAM" id="SignalP"/>
    </source>
</evidence>
<dbReference type="PROSITE" id="PS00194">
    <property type="entry name" value="THIOREDOXIN_1"/>
    <property type="match status" value="1"/>
</dbReference>
<dbReference type="CDD" id="cd02969">
    <property type="entry name" value="PRX_like1"/>
    <property type="match status" value="1"/>
</dbReference>
<dbReference type="CDD" id="cd02966">
    <property type="entry name" value="TlpA_like_family"/>
    <property type="match status" value="1"/>
</dbReference>
<comment type="subcellular location">
    <subcellularLocation>
        <location evidence="1">Cell envelope</location>
    </subcellularLocation>
</comment>
<dbReference type="EMBL" id="CP042912">
    <property type="protein sequence ID" value="QEG23667.1"/>
    <property type="molecule type" value="Genomic_DNA"/>
</dbReference>
<dbReference type="InterPro" id="IPR013766">
    <property type="entry name" value="Thioredoxin_domain"/>
</dbReference>
<feature type="signal peptide" evidence="4">
    <location>
        <begin position="1"/>
        <end position="23"/>
    </location>
</feature>
<dbReference type="InterPro" id="IPR013740">
    <property type="entry name" value="Redoxin"/>
</dbReference>
<dbReference type="Pfam" id="PF01261">
    <property type="entry name" value="AP_endonuc_2"/>
    <property type="match status" value="1"/>
</dbReference>
<feature type="domain" description="Thioredoxin" evidence="5">
    <location>
        <begin position="35"/>
        <end position="197"/>
    </location>
</feature>
<dbReference type="STRING" id="980251.GCA_001642875_04384"/>
<sequence length="660" mass="74714" precursor="true">MQSFVLRLVVVVLLICFQSETFAQQSSNPDGFTKLNIGDAAPDFDLPGVDDKNHKLADYADKKVLMVVFTCNHCPTAQAYEERLNKMVEDYAAKGVAIVGISPNDPKAVRLDELGYSDLGDTLEDMKIRAREAGFKFPYLFDGETQKVSLSYGVLATPHVFIFDAERKLRYKGRIDDSEEGNPKVHDARNAIDALLADKAVPVETTRVFGCSTKWFTKREDHKRYLAKWDKEPVSLSVIDLEKLKAIAANDTDKLRVVNVWATWCGPCLEELPEFVTINRMYRGRKFEMVTVSVDELKDQDKALRVLTKTNVSCRNVLFNSGKRDELFETLDPEWEGGFPYTAIYAPGGKVVFRKQGQIDPTELKQAIADRVGRTFASDKVEISESAPATKPTPGDNFKTGNLVPWCTVAFDSKKRSPEDRAKMIFDLGLKRSAYAWRERHLKEFEREILAYKANGIEYFTFFNWHPSMEPLIRKHGIKPQIWHYMQFKPSGTQEEKVVATAEHLKKMVDKTRELGLKFALYNHGGWTGDPANMVAVVKHIRATQPDSDHVGIVYNFHHGHGDVEDFEARFNVMLPYLYCVNLNGMVEPQIVNEETLENKILTIGEGKYEADMIRTVIASGYAGPIGIIDHRDDLDSEIALRDNMLGLKKLLSQLYGSAE</sequence>
<protein>
    <submittedName>
        <fullName evidence="6">Peroxiredoxin</fullName>
        <ecNumber evidence="6">1.11.1.15</ecNumber>
    </submittedName>
</protein>